<feature type="modified residue" description="4-aspartylphosphate" evidence="8">
    <location>
        <position position="55"/>
    </location>
</feature>
<sequence>MYKVLIADDERLDLEGMRRFVPWQDLGLEVVGAVNSGFAALDVMEREKVDILVTDVQMPNMTGLELAGKARDRWAELEVIFVSGYQDFQYAKQAISMNAASYILKPMDDRELIDSLRKITKELDQKRTRRDKEAAYRQMVPMVKNELLLQLLEGSYTNGTLEVLSDQYGLAEIKWPAQVAVLETDDLSWKFSPGTDKDKSSLLSEYSVDIVHYTEERNIPFIMRIAKHRWALILSQAVPSNLLEELISYTKERYPFSITIGLGDSAEEAENVQESYAQALQALDCKMFQGKGKVIDFRDVRFAETEQTENLNVQLDILFEAMAGYELVRIHDEIDGLFRLGVNLKSKWTVHNFAMYIILKLEENLRKQNEDLFKLTGMEFKNLDIIQQFETVDDIRSWFLLRTYEISETLYRKKQNKNWKLIHEVVAFIQKRICESITMREVAEHFNFSPNYLGHLLKKETGKGFAEYVISLRMETAAQLLRDTKLKIYEVAEQVGYRYMPYFSKQFRETFGMTPVEYKRRH</sequence>
<dbReference type="SUPFAM" id="SSF52172">
    <property type="entry name" value="CheY-like"/>
    <property type="match status" value="1"/>
</dbReference>
<evidence type="ECO:0000256" key="7">
    <source>
        <dbReference type="ARBA" id="ARBA00023163"/>
    </source>
</evidence>
<keyword evidence="7" id="KW-0804">Transcription</keyword>
<comment type="caution">
    <text evidence="11">The sequence shown here is derived from an EMBL/GenBank/DDBJ whole genome shotgun (WGS) entry which is preliminary data.</text>
</comment>
<dbReference type="SMART" id="SM00448">
    <property type="entry name" value="REC"/>
    <property type="match status" value="1"/>
</dbReference>
<dbReference type="PANTHER" id="PTHR42713:SF3">
    <property type="entry name" value="TRANSCRIPTIONAL REGULATORY PROTEIN HPTR"/>
    <property type="match status" value="1"/>
</dbReference>
<keyword evidence="3 8" id="KW-0597">Phosphoprotein</keyword>
<evidence type="ECO:0000256" key="6">
    <source>
        <dbReference type="ARBA" id="ARBA00023125"/>
    </source>
</evidence>
<comment type="subcellular location">
    <subcellularLocation>
        <location evidence="1">Cytoplasm</location>
    </subcellularLocation>
</comment>
<dbReference type="GO" id="GO:0005737">
    <property type="term" value="C:cytoplasm"/>
    <property type="evidence" value="ECO:0007669"/>
    <property type="project" value="UniProtKB-SubCell"/>
</dbReference>
<evidence type="ECO:0000256" key="2">
    <source>
        <dbReference type="ARBA" id="ARBA00022490"/>
    </source>
</evidence>
<keyword evidence="6" id="KW-0238">DNA-binding</keyword>
<protein>
    <submittedName>
        <fullName evidence="11">Response regulator</fullName>
    </submittedName>
</protein>
<dbReference type="Pfam" id="PF12833">
    <property type="entry name" value="HTH_18"/>
    <property type="match status" value="1"/>
</dbReference>
<evidence type="ECO:0000256" key="1">
    <source>
        <dbReference type="ARBA" id="ARBA00004496"/>
    </source>
</evidence>
<evidence type="ECO:0000259" key="10">
    <source>
        <dbReference type="PROSITE" id="PS50110"/>
    </source>
</evidence>
<feature type="domain" description="HTH araC/xylS-type" evidence="9">
    <location>
        <begin position="423"/>
        <end position="521"/>
    </location>
</feature>
<accession>A0A559J6J1</accession>
<gene>
    <name evidence="11" type="ORF">FPZ45_23325</name>
</gene>
<dbReference type="InterPro" id="IPR020449">
    <property type="entry name" value="Tscrpt_reg_AraC-type_HTH"/>
</dbReference>
<dbReference type="SUPFAM" id="SSF46689">
    <property type="entry name" value="Homeodomain-like"/>
    <property type="match status" value="1"/>
</dbReference>
<evidence type="ECO:0000313" key="11">
    <source>
        <dbReference type="EMBL" id="TVX95508.1"/>
    </source>
</evidence>
<dbReference type="Gene3D" id="1.10.10.60">
    <property type="entry name" value="Homeodomain-like"/>
    <property type="match status" value="2"/>
</dbReference>
<keyword evidence="2" id="KW-0963">Cytoplasm</keyword>
<dbReference type="Gene3D" id="3.40.50.2300">
    <property type="match status" value="1"/>
</dbReference>
<dbReference type="OrthoDB" id="2666291at2"/>
<dbReference type="InterPro" id="IPR001789">
    <property type="entry name" value="Sig_transdc_resp-reg_receiver"/>
</dbReference>
<feature type="domain" description="Response regulatory" evidence="10">
    <location>
        <begin position="3"/>
        <end position="120"/>
    </location>
</feature>
<dbReference type="Pfam" id="PF17853">
    <property type="entry name" value="GGDEF_2"/>
    <property type="match status" value="1"/>
</dbReference>
<evidence type="ECO:0000256" key="8">
    <source>
        <dbReference type="PROSITE-ProRule" id="PRU00169"/>
    </source>
</evidence>
<dbReference type="CDD" id="cd17536">
    <property type="entry name" value="REC_YesN-like"/>
    <property type="match status" value="1"/>
</dbReference>
<dbReference type="GO" id="GO:0000160">
    <property type="term" value="P:phosphorelay signal transduction system"/>
    <property type="evidence" value="ECO:0007669"/>
    <property type="project" value="UniProtKB-KW"/>
</dbReference>
<dbReference type="PROSITE" id="PS01124">
    <property type="entry name" value="HTH_ARAC_FAMILY_2"/>
    <property type="match status" value="1"/>
</dbReference>
<evidence type="ECO:0000256" key="3">
    <source>
        <dbReference type="ARBA" id="ARBA00022553"/>
    </source>
</evidence>
<dbReference type="Proteomes" id="UP000316330">
    <property type="component" value="Unassembled WGS sequence"/>
</dbReference>
<evidence type="ECO:0000256" key="4">
    <source>
        <dbReference type="ARBA" id="ARBA00023012"/>
    </source>
</evidence>
<organism evidence="11 12">
    <name type="scientific">Cohnella terricola</name>
    <dbReference type="NCBI Taxonomy" id="1289167"/>
    <lineage>
        <taxon>Bacteria</taxon>
        <taxon>Bacillati</taxon>
        <taxon>Bacillota</taxon>
        <taxon>Bacilli</taxon>
        <taxon>Bacillales</taxon>
        <taxon>Paenibacillaceae</taxon>
        <taxon>Cohnella</taxon>
    </lineage>
</organism>
<dbReference type="AlphaFoldDB" id="A0A559J6J1"/>
<dbReference type="Pfam" id="PF00072">
    <property type="entry name" value="Response_reg"/>
    <property type="match status" value="1"/>
</dbReference>
<dbReference type="InterPro" id="IPR018062">
    <property type="entry name" value="HTH_AraC-typ_CS"/>
</dbReference>
<keyword evidence="12" id="KW-1185">Reference proteome</keyword>
<dbReference type="PRINTS" id="PR00032">
    <property type="entry name" value="HTHARAC"/>
</dbReference>
<dbReference type="InterPro" id="IPR011006">
    <property type="entry name" value="CheY-like_superfamily"/>
</dbReference>
<dbReference type="EMBL" id="VNJJ01000022">
    <property type="protein sequence ID" value="TVX95508.1"/>
    <property type="molecule type" value="Genomic_DNA"/>
</dbReference>
<dbReference type="PROSITE" id="PS50110">
    <property type="entry name" value="RESPONSE_REGULATORY"/>
    <property type="match status" value="1"/>
</dbReference>
<dbReference type="GO" id="GO:0043565">
    <property type="term" value="F:sequence-specific DNA binding"/>
    <property type="evidence" value="ECO:0007669"/>
    <property type="project" value="InterPro"/>
</dbReference>
<reference evidence="11 12" key="1">
    <citation type="submission" date="2019-07" db="EMBL/GenBank/DDBJ databases">
        <authorList>
            <person name="Kim J."/>
        </authorList>
    </citation>
    <scope>NUCLEOTIDE SEQUENCE [LARGE SCALE GENOMIC DNA]</scope>
    <source>
        <strain evidence="11 12">G13</strain>
    </source>
</reference>
<name>A0A559J6J1_9BACL</name>
<evidence type="ECO:0000256" key="5">
    <source>
        <dbReference type="ARBA" id="ARBA00023015"/>
    </source>
</evidence>
<dbReference type="InterPro" id="IPR009057">
    <property type="entry name" value="Homeodomain-like_sf"/>
</dbReference>
<proteinExistence type="predicted"/>
<dbReference type="PANTHER" id="PTHR42713">
    <property type="entry name" value="HISTIDINE KINASE-RELATED"/>
    <property type="match status" value="1"/>
</dbReference>
<dbReference type="SMART" id="SM00342">
    <property type="entry name" value="HTH_ARAC"/>
    <property type="match status" value="1"/>
</dbReference>
<keyword evidence="5" id="KW-0805">Transcription regulation</keyword>
<dbReference type="InterPro" id="IPR041522">
    <property type="entry name" value="CdaR_GGDEF"/>
</dbReference>
<dbReference type="InterPro" id="IPR018060">
    <property type="entry name" value="HTH_AraC"/>
</dbReference>
<dbReference type="PROSITE" id="PS00041">
    <property type="entry name" value="HTH_ARAC_FAMILY_1"/>
    <property type="match status" value="1"/>
</dbReference>
<dbReference type="GO" id="GO:0003700">
    <property type="term" value="F:DNA-binding transcription factor activity"/>
    <property type="evidence" value="ECO:0007669"/>
    <property type="project" value="InterPro"/>
</dbReference>
<evidence type="ECO:0000259" key="9">
    <source>
        <dbReference type="PROSITE" id="PS01124"/>
    </source>
</evidence>
<keyword evidence="4" id="KW-0902">Two-component regulatory system</keyword>
<evidence type="ECO:0000313" key="12">
    <source>
        <dbReference type="Proteomes" id="UP000316330"/>
    </source>
</evidence>
<dbReference type="InterPro" id="IPR051552">
    <property type="entry name" value="HptR"/>
</dbReference>